<evidence type="ECO:0000313" key="2">
    <source>
        <dbReference type="EMBL" id="TFV37976.1"/>
    </source>
</evidence>
<evidence type="ECO:0000256" key="1">
    <source>
        <dbReference type="SAM" id="Phobius"/>
    </source>
</evidence>
<gene>
    <name evidence="2" type="ORF">E4K65_42590</name>
</gene>
<protein>
    <submittedName>
        <fullName evidence="2">DUF4239 domain-containing protein</fullName>
    </submittedName>
</protein>
<dbReference type="InterPro" id="IPR025333">
    <property type="entry name" value="DUF4239"/>
</dbReference>
<keyword evidence="3" id="KW-1185">Reference proteome</keyword>
<dbReference type="Pfam" id="PF14023">
    <property type="entry name" value="Bestrophin-like"/>
    <property type="match status" value="1"/>
</dbReference>
<feature type="transmembrane region" description="Helical" evidence="1">
    <location>
        <begin position="188"/>
        <end position="207"/>
    </location>
</feature>
<accession>A0A4Y9L580</accession>
<dbReference type="RefSeq" id="WP_135179193.1">
    <property type="nucleotide sequence ID" value="NZ_SPQT01000044.1"/>
</dbReference>
<keyword evidence="1" id="KW-0812">Transmembrane</keyword>
<name>A0A4Y9L580_9BRAD</name>
<reference evidence="2 3" key="1">
    <citation type="submission" date="2019-03" db="EMBL/GenBank/DDBJ databases">
        <title>Bradyrhizobium diversity isolated from nodules of Chamaecrista fasciculata.</title>
        <authorList>
            <person name="Klepa M.S."/>
            <person name="Urquiaga M.O."/>
            <person name="Hungria M."/>
            <person name="Delamuta J.R."/>
        </authorList>
    </citation>
    <scope>NUCLEOTIDE SEQUENCE [LARGE SCALE GENOMIC DNA]</scope>
    <source>
        <strain evidence="2 3">CNPSo 3448</strain>
    </source>
</reference>
<proteinExistence type="predicted"/>
<organism evidence="2 3">
    <name type="scientific">Bradyrhizobium niftali</name>
    <dbReference type="NCBI Taxonomy" id="2560055"/>
    <lineage>
        <taxon>Bacteria</taxon>
        <taxon>Pseudomonadati</taxon>
        <taxon>Pseudomonadota</taxon>
        <taxon>Alphaproteobacteria</taxon>
        <taxon>Hyphomicrobiales</taxon>
        <taxon>Nitrobacteraceae</taxon>
        <taxon>Bradyrhizobium</taxon>
    </lineage>
</organism>
<dbReference type="AlphaFoldDB" id="A0A4Y9L580"/>
<dbReference type="OrthoDB" id="797232at2"/>
<comment type="caution">
    <text evidence="2">The sequence shown here is derived from an EMBL/GenBank/DDBJ whole genome shotgun (WGS) entry which is preliminary data.</text>
</comment>
<dbReference type="EMBL" id="SPQT01000044">
    <property type="protein sequence ID" value="TFV37976.1"/>
    <property type="molecule type" value="Genomic_DNA"/>
</dbReference>
<feature type="transmembrane region" description="Helical" evidence="1">
    <location>
        <begin position="47"/>
        <end position="67"/>
    </location>
</feature>
<keyword evidence="1" id="KW-0472">Membrane</keyword>
<keyword evidence="1" id="KW-1133">Transmembrane helix</keyword>
<sequence>MIRAWLDFPAFELFAVLIALYATTGAVIVIASFSPATVALVRRVDGVVAPFFGTVGVLFAFLTGFLANDITDRNRQAVRAVQSEAAELRNIYAVSKASVSDMGSLRSVLAKYVAALVDDEWPAMARDQKAHSVESVYDALLREVSDPRIGQAAGAPVQTALLNAAVGAGSARSERLALASDRTIDAKWILVLILGVVTQISIGLVHLKKTGPQIAALSVFSIAVVMALGLIGLQERPFSGDIRVEAGPLADVAKTAAGCIGFLRLMQNHSRR</sequence>
<dbReference type="Proteomes" id="UP000297966">
    <property type="component" value="Unassembled WGS sequence"/>
</dbReference>
<evidence type="ECO:0000313" key="3">
    <source>
        <dbReference type="Proteomes" id="UP000297966"/>
    </source>
</evidence>
<feature type="transmembrane region" description="Helical" evidence="1">
    <location>
        <begin position="213"/>
        <end position="233"/>
    </location>
</feature>
<feature type="transmembrane region" description="Helical" evidence="1">
    <location>
        <begin position="12"/>
        <end position="35"/>
    </location>
</feature>